<evidence type="ECO:0000313" key="3">
    <source>
        <dbReference type="EMBL" id="MBV4360109.1"/>
    </source>
</evidence>
<reference evidence="3" key="1">
    <citation type="submission" date="2021-06" db="EMBL/GenBank/DDBJ databases">
        <authorList>
            <person name="Huq M.A."/>
        </authorList>
    </citation>
    <scope>NUCLEOTIDE SEQUENCE</scope>
    <source>
        <strain evidence="3">MAH-26</strain>
    </source>
</reference>
<feature type="domain" description="Beta-lactamase-related" evidence="2">
    <location>
        <begin position="54"/>
        <end position="335"/>
    </location>
</feature>
<evidence type="ECO:0000313" key="4">
    <source>
        <dbReference type="Proteomes" id="UP000812270"/>
    </source>
</evidence>
<protein>
    <submittedName>
        <fullName evidence="3">Beta-lactamase family protein</fullName>
    </submittedName>
</protein>
<evidence type="ECO:0000256" key="1">
    <source>
        <dbReference type="SAM" id="SignalP"/>
    </source>
</evidence>
<organism evidence="3 4">
    <name type="scientific">Pinibacter aurantiacus</name>
    <dbReference type="NCBI Taxonomy" id="2851599"/>
    <lineage>
        <taxon>Bacteria</taxon>
        <taxon>Pseudomonadati</taxon>
        <taxon>Bacteroidota</taxon>
        <taxon>Chitinophagia</taxon>
        <taxon>Chitinophagales</taxon>
        <taxon>Chitinophagaceae</taxon>
        <taxon>Pinibacter</taxon>
    </lineage>
</organism>
<comment type="caution">
    <text evidence="3">The sequence shown here is derived from an EMBL/GenBank/DDBJ whole genome shotgun (WGS) entry which is preliminary data.</text>
</comment>
<evidence type="ECO:0000259" key="2">
    <source>
        <dbReference type="Pfam" id="PF00144"/>
    </source>
</evidence>
<proteinExistence type="predicted"/>
<dbReference type="AlphaFoldDB" id="A0A9E2W6J3"/>
<keyword evidence="4" id="KW-1185">Reference proteome</keyword>
<gene>
    <name evidence="3" type="ORF">KTO63_23290</name>
</gene>
<feature type="signal peptide" evidence="1">
    <location>
        <begin position="1"/>
        <end position="20"/>
    </location>
</feature>
<dbReference type="EMBL" id="JAHSPG010000017">
    <property type="protein sequence ID" value="MBV4360109.1"/>
    <property type="molecule type" value="Genomic_DNA"/>
</dbReference>
<dbReference type="PANTHER" id="PTHR43283">
    <property type="entry name" value="BETA-LACTAMASE-RELATED"/>
    <property type="match status" value="1"/>
</dbReference>
<dbReference type="Proteomes" id="UP000812270">
    <property type="component" value="Unassembled WGS sequence"/>
</dbReference>
<accession>A0A9E2W6J3</accession>
<sequence length="353" mass="39287">MRRYCSAALIFMLFFQLASAQTKPKKDAPLPSPYNFSALDDAIKSNQKVLGENSVVLIYKDSLIYRTVTGEMKEDAQEPIASCSKWLTAAVVMTFVDEGKISLDDEMSKYISSFSAYSKGNIRIKDCLSQTTGIESDKSVLARIAEKKKYTSLEDEVNAIAAKKDIVDRPGKQFFYGNVGLDVAARVCEIVAKKPFERLVKERITGPLGMRKTTFTDDNGNAVDPSGGAKSSAKDYLIFQEMLLNKGMYNGKRILSEESVALMCKAYTTPEMIKYAPKVAQGYNYALGAWVQEADESGKPTVLACPGLFGTWPFIDLKRHYACIIFTKSLLGEQKRDVYLQFKEVIDQALDSK</sequence>
<dbReference type="PANTHER" id="PTHR43283:SF3">
    <property type="entry name" value="BETA-LACTAMASE FAMILY PROTEIN (AFU_ORTHOLOGUE AFUA_5G07500)"/>
    <property type="match status" value="1"/>
</dbReference>
<keyword evidence="1" id="KW-0732">Signal</keyword>
<dbReference type="InterPro" id="IPR050789">
    <property type="entry name" value="Diverse_Enzym_Activities"/>
</dbReference>
<dbReference type="InterPro" id="IPR001466">
    <property type="entry name" value="Beta-lactam-related"/>
</dbReference>
<name>A0A9E2W6J3_9BACT</name>
<dbReference type="Pfam" id="PF00144">
    <property type="entry name" value="Beta-lactamase"/>
    <property type="match status" value="1"/>
</dbReference>
<feature type="chain" id="PRO_5038594185" evidence="1">
    <location>
        <begin position="21"/>
        <end position="353"/>
    </location>
</feature>
<dbReference type="RefSeq" id="WP_217794381.1">
    <property type="nucleotide sequence ID" value="NZ_JAHSPG010000017.1"/>
</dbReference>